<feature type="region of interest" description="Disordered" evidence="1">
    <location>
        <begin position="251"/>
        <end position="314"/>
    </location>
</feature>
<feature type="domain" description="MADF" evidence="2">
    <location>
        <begin position="11"/>
        <end position="104"/>
    </location>
</feature>
<dbReference type="InterPro" id="IPR006578">
    <property type="entry name" value="MADF-dom"/>
</dbReference>
<evidence type="ECO:0000313" key="3">
    <source>
        <dbReference type="EMBL" id="KAK2718467.1"/>
    </source>
</evidence>
<feature type="compositionally biased region" description="Basic and acidic residues" evidence="1">
    <location>
        <begin position="289"/>
        <end position="309"/>
    </location>
</feature>
<feature type="region of interest" description="Disordered" evidence="1">
    <location>
        <begin position="177"/>
        <end position="200"/>
    </location>
</feature>
<organism evidence="3 4">
    <name type="scientific">Artemia franciscana</name>
    <name type="common">Brine shrimp</name>
    <name type="synonym">Artemia sanfranciscana</name>
    <dbReference type="NCBI Taxonomy" id="6661"/>
    <lineage>
        <taxon>Eukaryota</taxon>
        <taxon>Metazoa</taxon>
        <taxon>Ecdysozoa</taxon>
        <taxon>Arthropoda</taxon>
        <taxon>Crustacea</taxon>
        <taxon>Branchiopoda</taxon>
        <taxon>Anostraca</taxon>
        <taxon>Artemiidae</taxon>
        <taxon>Artemia</taxon>
    </lineage>
</organism>
<evidence type="ECO:0000259" key="2">
    <source>
        <dbReference type="PROSITE" id="PS51029"/>
    </source>
</evidence>
<dbReference type="PROSITE" id="PS51029">
    <property type="entry name" value="MADF"/>
    <property type="match status" value="1"/>
</dbReference>
<protein>
    <recommendedName>
        <fullName evidence="2">MADF domain-containing protein</fullName>
    </recommendedName>
</protein>
<dbReference type="PANTHER" id="PTHR12243:SF67">
    <property type="entry name" value="COREPRESSOR OF PANGOLIN, ISOFORM A-RELATED"/>
    <property type="match status" value="1"/>
</dbReference>
<comment type="caution">
    <text evidence="3">The sequence shown here is derived from an EMBL/GenBank/DDBJ whole genome shotgun (WGS) entry which is preliminary data.</text>
</comment>
<dbReference type="EMBL" id="JAVRJZ010000009">
    <property type="protein sequence ID" value="KAK2718467.1"/>
    <property type="molecule type" value="Genomic_DNA"/>
</dbReference>
<dbReference type="InterPro" id="IPR039353">
    <property type="entry name" value="TF_Adf1"/>
</dbReference>
<reference evidence="3" key="1">
    <citation type="submission" date="2023-07" db="EMBL/GenBank/DDBJ databases">
        <title>Chromosome-level genome assembly of Artemia franciscana.</title>
        <authorList>
            <person name="Jo E."/>
        </authorList>
    </citation>
    <scope>NUCLEOTIDE SEQUENCE</scope>
    <source>
        <tissue evidence="3">Whole body</tissue>
    </source>
</reference>
<dbReference type="AlphaFoldDB" id="A0AA88L674"/>
<dbReference type="PANTHER" id="PTHR12243">
    <property type="entry name" value="MADF DOMAIN TRANSCRIPTION FACTOR"/>
    <property type="match status" value="1"/>
</dbReference>
<accession>A0AA88L674</accession>
<name>A0AA88L674_ARTSF</name>
<dbReference type="Pfam" id="PF10545">
    <property type="entry name" value="MADF_DNA_bdg"/>
    <property type="match status" value="1"/>
</dbReference>
<keyword evidence="4" id="KW-1185">Reference proteome</keyword>
<dbReference type="Proteomes" id="UP001187531">
    <property type="component" value="Unassembled WGS sequence"/>
</dbReference>
<dbReference type="SMART" id="SM00595">
    <property type="entry name" value="MADF"/>
    <property type="match status" value="1"/>
</dbReference>
<proteinExistence type="predicted"/>
<sequence length="381" mass="42427">MSVKNHPKITDLICLVQDKPCLYDTAHQDYKKTKLRDLLWAEISEQLNEPEDWCRKSWSYVRGEFVKRYSARKEGRLSGGDGEEDENINWPLFRYLMFLIKYYNPMKTSGNLPDMSKEVVVVAATGESNKGKGKKLNLPVLKTLNGLKRAQREPESDDDLQEVYCTTSKGFVHVQGFKGRENLPQQKGEASPGPSKGFASPIQVQGIKAIEVLHKNLQQKRSEASPVPRPSKDFVSPIQVQGLKVTEALHLPQQRSEASPRASKGNANPNVLVQGGKGADDSGGSSEQTRNKALPEREPPVKKTKKEPVKGQSSADAFIEEAAKAPRSIVETPMNQNQSPNFGYCQSLAAQLDSFTPLVQARIKAKFASIVLEEMEKLEKH</sequence>
<gene>
    <name evidence="3" type="ORF">QYM36_005704</name>
</gene>
<evidence type="ECO:0000256" key="1">
    <source>
        <dbReference type="SAM" id="MobiDB-lite"/>
    </source>
</evidence>
<evidence type="ECO:0000313" key="4">
    <source>
        <dbReference type="Proteomes" id="UP001187531"/>
    </source>
</evidence>